<dbReference type="AlphaFoldDB" id="A0A7H8QLS4"/>
<organism evidence="3 4">
    <name type="scientific">Talaromyces rugulosus</name>
    <name type="common">Penicillium rugulosum</name>
    <dbReference type="NCBI Taxonomy" id="121627"/>
    <lineage>
        <taxon>Eukaryota</taxon>
        <taxon>Fungi</taxon>
        <taxon>Dikarya</taxon>
        <taxon>Ascomycota</taxon>
        <taxon>Pezizomycotina</taxon>
        <taxon>Eurotiomycetes</taxon>
        <taxon>Eurotiomycetidae</taxon>
        <taxon>Eurotiales</taxon>
        <taxon>Trichocomaceae</taxon>
        <taxon>Talaromyces</taxon>
        <taxon>Talaromyces sect. Islandici</taxon>
    </lineage>
</organism>
<dbReference type="RefSeq" id="XP_035341066.1">
    <property type="nucleotide sequence ID" value="XM_035485173.1"/>
</dbReference>
<gene>
    <name evidence="3" type="ORF">TRUGW13939_01977</name>
</gene>
<feature type="transmembrane region" description="Helical" evidence="2">
    <location>
        <begin position="81"/>
        <end position="102"/>
    </location>
</feature>
<dbReference type="GeneID" id="55989487"/>
<feature type="region of interest" description="Disordered" evidence="1">
    <location>
        <begin position="1"/>
        <end position="24"/>
    </location>
</feature>
<evidence type="ECO:0000313" key="3">
    <source>
        <dbReference type="EMBL" id="QKX54887.1"/>
    </source>
</evidence>
<keyword evidence="2" id="KW-0812">Transmembrane</keyword>
<keyword evidence="4" id="KW-1185">Reference proteome</keyword>
<proteinExistence type="predicted"/>
<evidence type="ECO:0000256" key="1">
    <source>
        <dbReference type="SAM" id="MobiDB-lite"/>
    </source>
</evidence>
<keyword evidence="2" id="KW-1133">Transmembrane helix</keyword>
<sequence>MDMTSSKESFPPNANPTNPSSNSTSLVLIKAQPAQGIPALFQAQRQGAHGAARSTGRAAGAGVAVERLDTGGATTAKGPTLFLLVGAAQFLLVLVGAAKALFGVVATVAVQLDGFAGHGVAAATGRDFARVAGLDQLGLLAVAPGVEGE</sequence>
<feature type="compositionally biased region" description="Low complexity" evidence="1">
    <location>
        <begin position="11"/>
        <end position="24"/>
    </location>
</feature>
<dbReference type="Proteomes" id="UP000509510">
    <property type="component" value="Chromosome I"/>
</dbReference>
<evidence type="ECO:0000256" key="2">
    <source>
        <dbReference type="SAM" id="Phobius"/>
    </source>
</evidence>
<dbReference type="EMBL" id="CP055898">
    <property type="protein sequence ID" value="QKX54887.1"/>
    <property type="molecule type" value="Genomic_DNA"/>
</dbReference>
<evidence type="ECO:0000313" key="4">
    <source>
        <dbReference type="Proteomes" id="UP000509510"/>
    </source>
</evidence>
<accession>A0A7H8QLS4</accession>
<reference evidence="4" key="1">
    <citation type="submission" date="2020-06" db="EMBL/GenBank/DDBJ databases">
        <title>A chromosome-scale genome assembly of Talaromyces rugulosus W13939.</title>
        <authorList>
            <person name="Wang B."/>
            <person name="Guo L."/>
            <person name="Ye K."/>
            <person name="Wang L."/>
        </authorList>
    </citation>
    <scope>NUCLEOTIDE SEQUENCE [LARGE SCALE GENOMIC DNA]</scope>
    <source>
        <strain evidence="4">W13939</strain>
    </source>
</reference>
<protein>
    <submittedName>
        <fullName evidence="3">Uncharacterized protein</fullName>
    </submittedName>
</protein>
<dbReference type="KEGG" id="trg:TRUGW13939_01977"/>
<name>A0A7H8QLS4_TALRU</name>
<keyword evidence="2" id="KW-0472">Membrane</keyword>